<evidence type="ECO:0000313" key="4">
    <source>
        <dbReference type="Proteomes" id="UP000092967"/>
    </source>
</evidence>
<feature type="region of interest" description="Disordered" evidence="1">
    <location>
        <begin position="1"/>
        <end position="39"/>
    </location>
</feature>
<feature type="compositionally biased region" description="Acidic residues" evidence="1">
    <location>
        <begin position="13"/>
        <end position="37"/>
    </location>
</feature>
<dbReference type="InterPro" id="IPR025924">
    <property type="entry name" value="YHYH_dom"/>
</dbReference>
<dbReference type="AlphaFoldDB" id="A0A1B1Y3D8"/>
<dbReference type="Pfam" id="PF14240">
    <property type="entry name" value="YHYH"/>
    <property type="match status" value="1"/>
</dbReference>
<dbReference type="EMBL" id="CP014224">
    <property type="protein sequence ID" value="ANW95284.1"/>
    <property type="molecule type" value="Genomic_DNA"/>
</dbReference>
<feature type="domain" description="YHYH" evidence="2">
    <location>
        <begin position="110"/>
        <end position="203"/>
    </location>
</feature>
<dbReference type="Proteomes" id="UP000092967">
    <property type="component" value="Chromosome"/>
</dbReference>
<evidence type="ECO:0000313" key="3">
    <source>
        <dbReference type="EMBL" id="ANW95284.1"/>
    </source>
</evidence>
<gene>
    <name evidence="3" type="ORF">AXE80_02825</name>
</gene>
<evidence type="ECO:0000259" key="2">
    <source>
        <dbReference type="Pfam" id="PF14240"/>
    </source>
</evidence>
<protein>
    <recommendedName>
        <fullName evidence="2">YHYH domain-containing protein</fullName>
    </recommendedName>
</protein>
<keyword evidence="4" id="KW-1185">Reference proteome</keyword>
<evidence type="ECO:0000256" key="1">
    <source>
        <dbReference type="SAM" id="MobiDB-lite"/>
    </source>
</evidence>
<feature type="compositionally biased region" description="Polar residues" evidence="1">
    <location>
        <begin position="1"/>
        <end position="12"/>
    </location>
</feature>
<organism evidence="3 4">
    <name type="scientific">Wenyingzhuangia fucanilytica</name>
    <dbReference type="NCBI Taxonomy" id="1790137"/>
    <lineage>
        <taxon>Bacteria</taxon>
        <taxon>Pseudomonadati</taxon>
        <taxon>Bacteroidota</taxon>
        <taxon>Flavobacteriia</taxon>
        <taxon>Flavobacteriales</taxon>
        <taxon>Flavobacteriaceae</taxon>
        <taxon>Wenyingzhuangia</taxon>
    </lineage>
</organism>
<dbReference type="KEGG" id="wfu:AXE80_02825"/>
<dbReference type="OrthoDB" id="665834at2"/>
<sequence>MVVSCSKDTMTSIEDDEIENVEDTDNEDSDNSDDSSEEGTLHAAFSDFSSDIDIVLIDNNTVSIETDGLPNHTSPYWSPTHDLYVAPTVATESRMSPGYIDDFEGTYALQVSTHPQKAAQTTATSLGAIGISVSGGVIYNQNEAGNIQITQNVASGLDYSGAHTGPTSYHYHFEPTAFSDDDANLVGIIADGFFLYGRKCTSTGTYPTDLDASNGHSSTTVHNTEGEYHYHIGNTTIYNKYYVNFTGDYQGTPYSISGGNAGGGQRP</sequence>
<dbReference type="STRING" id="1790137.AXE80_02825"/>
<name>A0A1B1Y3D8_9FLAO</name>
<reference evidence="3 4" key="1">
    <citation type="submission" date="2016-02" db="EMBL/GenBank/DDBJ databases">
        <authorList>
            <person name="Wen L."/>
            <person name="He K."/>
            <person name="Yang H."/>
        </authorList>
    </citation>
    <scope>NUCLEOTIDE SEQUENCE [LARGE SCALE GENOMIC DNA]</scope>
    <source>
        <strain evidence="3 4">CZ1127</strain>
    </source>
</reference>
<accession>A0A1B1Y3D8</accession>
<proteinExistence type="predicted"/>